<dbReference type="AlphaFoldDB" id="D8VMY5"/>
<evidence type="ECO:0000256" key="1">
    <source>
        <dbReference type="ARBA" id="ARBA00005695"/>
    </source>
</evidence>
<dbReference type="Gene3D" id="3.40.190.10">
    <property type="entry name" value="Periplasmic binding protein-like II"/>
    <property type="match status" value="1"/>
</dbReference>
<dbReference type="Gene3D" id="3.10.105.10">
    <property type="entry name" value="Dipeptide-binding Protein, Domain 3"/>
    <property type="match status" value="1"/>
</dbReference>
<dbReference type="PIRSF" id="PIRSF002741">
    <property type="entry name" value="MppA"/>
    <property type="match status" value="1"/>
</dbReference>
<evidence type="ECO:0000313" key="4">
    <source>
        <dbReference type="EMBL" id="ACY24770.1"/>
    </source>
</evidence>
<reference evidence="4" key="1">
    <citation type="submission" date="2009-09" db="EMBL/GenBank/DDBJ databases">
        <authorList>
            <person name="Beloqi A."/>
            <person name="Nechitaylo T.Y."/>
            <person name="Lopez-Cortes N."/>
            <person name="Vietes M."/>
            <person name="Polaina J."/>
            <person name="Strittmatter A."/>
            <person name="Reva O."/>
            <person name="Waliczek A."/>
            <person name="Golyshina O.V."/>
            <person name="Ferrer M."/>
            <person name="Golyshin P.N."/>
        </authorList>
    </citation>
    <scope>NUCLEOTIDE SEQUENCE</scope>
</reference>
<dbReference type="EMBL" id="GQ996411">
    <property type="protein sequence ID" value="ACY24770.1"/>
    <property type="molecule type" value="Genomic_DNA"/>
</dbReference>
<dbReference type="PANTHER" id="PTHR30290">
    <property type="entry name" value="PERIPLASMIC BINDING COMPONENT OF ABC TRANSPORTER"/>
    <property type="match status" value="1"/>
</dbReference>
<comment type="similarity">
    <text evidence="1">Belongs to the bacterial solute-binding protein 5 family.</text>
</comment>
<dbReference type="InterPro" id="IPR039424">
    <property type="entry name" value="SBP_5"/>
</dbReference>
<sequence>MRRRVVWVAAGQSCRQGRKRMKTFMRSAFVAVSLLTLNLAVPALAQDDDATTLSLASTVDNNSFDVGALQIGHRVQYWMPVFDTLLVLDPQMNALPNLATAFTYNEDNTVLNLKLREGVSFTDGAPFNAEAVKANIEYIRDAAGQNSYMVGSVKDVEIVSDYEVNLVLSAPDPGLIGYLGMVGGAIASPATLGTEASATTPIGSGAYVLDANETVAGRQYVYTRNADYWNKDAYPFEKMVIIPMNDLSARLNALKSGQIDAAAADAKSIGEAEAAGLTVNATQVDWQGLIIAGRDGKVVPALADVRVRQALNFAFDKEGLVKHLLLDRGAVIDQPFNLDSQAFDQSLVGTYAYNIDKARELMKEAGFENGFTVKMPSTPGFASYEPIIEQTLNQLNISIEWEKVAANALIADLLAGKFPLYMMSLASQTAWMDFRRFGFTESPWNTSHVDDPAMTELLKTAQFATGEAQDEAMKAASRYITENAFFAPWFMVDSIYLTDADTKVDMQNQNIVPWPRNFAPAN</sequence>
<dbReference type="GO" id="GO:0015833">
    <property type="term" value="P:peptide transport"/>
    <property type="evidence" value="ECO:0007669"/>
    <property type="project" value="TreeGrafter"/>
</dbReference>
<protein>
    <submittedName>
        <fullName evidence="4">Extracellular solute-binding protein family 5</fullName>
    </submittedName>
</protein>
<dbReference type="InterPro" id="IPR023765">
    <property type="entry name" value="SBP_5_CS"/>
</dbReference>
<dbReference type="InterPro" id="IPR030678">
    <property type="entry name" value="Peptide/Ni-bd"/>
</dbReference>
<accession>D8VMY5</accession>
<keyword evidence="2" id="KW-0732">Signal</keyword>
<evidence type="ECO:0000259" key="3">
    <source>
        <dbReference type="Pfam" id="PF00496"/>
    </source>
</evidence>
<dbReference type="PROSITE" id="PS01040">
    <property type="entry name" value="SBP_BACTERIAL_5"/>
    <property type="match status" value="1"/>
</dbReference>
<name>D8VMY5_9ZZZZ</name>
<reference evidence="4" key="2">
    <citation type="journal article" date="2010" name="Appl. Environ. Microbiol.">
        <title>Diversity of glycosyl hydrolases from cellulose-depleting communities enriched from casts of two earthworm species.</title>
        <authorList>
            <person name="Beloqui A."/>
            <person name="Nechitaylo T.Y."/>
            <person name="Lopez-Cortes N."/>
            <person name="Ghazi A."/>
            <person name="Guazzaroni M.E."/>
            <person name="Polaina J."/>
            <person name="Strittmatter A.W."/>
            <person name="Reva O."/>
            <person name="Waliczek A."/>
            <person name="Yakimov M.M."/>
            <person name="Golyshina O.V."/>
            <person name="Ferrer M."/>
            <person name="Golyshin P.N."/>
        </authorList>
    </citation>
    <scope>NUCLEOTIDE SEQUENCE</scope>
</reference>
<feature type="domain" description="Solute-binding protein family 5" evidence="3">
    <location>
        <begin position="96"/>
        <end position="434"/>
    </location>
</feature>
<proteinExistence type="inferred from homology"/>
<evidence type="ECO:0000256" key="2">
    <source>
        <dbReference type="ARBA" id="ARBA00022729"/>
    </source>
</evidence>
<dbReference type="Pfam" id="PF00496">
    <property type="entry name" value="SBP_bac_5"/>
    <property type="match status" value="1"/>
</dbReference>
<organism evidence="4">
    <name type="scientific">uncultured organism</name>
    <dbReference type="NCBI Taxonomy" id="155900"/>
    <lineage>
        <taxon>unclassified sequences</taxon>
        <taxon>environmental samples</taxon>
    </lineage>
</organism>
<dbReference type="InterPro" id="IPR000914">
    <property type="entry name" value="SBP_5_dom"/>
</dbReference>
<dbReference type="GO" id="GO:1904680">
    <property type="term" value="F:peptide transmembrane transporter activity"/>
    <property type="evidence" value="ECO:0007669"/>
    <property type="project" value="TreeGrafter"/>
</dbReference>
<dbReference type="SUPFAM" id="SSF53850">
    <property type="entry name" value="Periplasmic binding protein-like II"/>
    <property type="match status" value="1"/>
</dbReference>